<accession>A0ABR1ITN2</accession>
<evidence type="ECO:0000313" key="2">
    <source>
        <dbReference type="Proteomes" id="UP001498398"/>
    </source>
</evidence>
<name>A0ABR1ITN2_9AGAR</name>
<sequence>MALSLIRDLLLHFADRLTVVAIGVSAEDGLHPHINDATSIWNNGQVVEDHLEIDIPPTTSPNLHVFVGSRYARLPPRVRSFFWRTMRRMAPLTRNPTLTIVDRDLILPILANIHRLLPNLETLTIELLENDRIINSQSTVHLYYDVTSNKLETIMDRTTTEGKQIVQVSSNFTGHYGYEDALRLVLDTNHAFGGFTVIEYPRKGMVTPGYNFYPF</sequence>
<proteinExistence type="predicted"/>
<comment type="caution">
    <text evidence="1">The sequence shown here is derived from an EMBL/GenBank/DDBJ whole genome shotgun (WGS) entry which is preliminary data.</text>
</comment>
<protein>
    <submittedName>
        <fullName evidence="1">Uncharacterized protein</fullName>
    </submittedName>
</protein>
<gene>
    <name evidence="1" type="ORF">VKT23_017768</name>
</gene>
<dbReference type="EMBL" id="JBANRG010000075">
    <property type="protein sequence ID" value="KAK7439062.1"/>
    <property type="molecule type" value="Genomic_DNA"/>
</dbReference>
<evidence type="ECO:0000313" key="1">
    <source>
        <dbReference type="EMBL" id="KAK7439062.1"/>
    </source>
</evidence>
<dbReference type="Proteomes" id="UP001498398">
    <property type="component" value="Unassembled WGS sequence"/>
</dbReference>
<organism evidence="1 2">
    <name type="scientific">Marasmiellus scandens</name>
    <dbReference type="NCBI Taxonomy" id="2682957"/>
    <lineage>
        <taxon>Eukaryota</taxon>
        <taxon>Fungi</taxon>
        <taxon>Dikarya</taxon>
        <taxon>Basidiomycota</taxon>
        <taxon>Agaricomycotina</taxon>
        <taxon>Agaricomycetes</taxon>
        <taxon>Agaricomycetidae</taxon>
        <taxon>Agaricales</taxon>
        <taxon>Marasmiineae</taxon>
        <taxon>Omphalotaceae</taxon>
        <taxon>Marasmiellus</taxon>
    </lineage>
</organism>
<keyword evidence="2" id="KW-1185">Reference proteome</keyword>
<reference evidence="1 2" key="1">
    <citation type="submission" date="2024-01" db="EMBL/GenBank/DDBJ databases">
        <title>A draft genome for the cacao thread blight pathogen Marasmiellus scandens.</title>
        <authorList>
            <person name="Baruah I.K."/>
            <person name="Leung J."/>
            <person name="Bukari Y."/>
            <person name="Amoako-Attah I."/>
            <person name="Meinhardt L.W."/>
            <person name="Bailey B.A."/>
            <person name="Cohen S.P."/>
        </authorList>
    </citation>
    <scope>NUCLEOTIDE SEQUENCE [LARGE SCALE GENOMIC DNA]</scope>
    <source>
        <strain evidence="1 2">GH-19</strain>
    </source>
</reference>